<keyword evidence="2 3" id="KW-0040">ANK repeat</keyword>
<gene>
    <name evidence="4" type="ORF">RMONA_05505</name>
</gene>
<dbReference type="EMBL" id="LN794217">
    <property type="protein sequence ID" value="CEO17476.1"/>
    <property type="molecule type" value="Genomic_DNA"/>
</dbReference>
<sequence length="104" mass="11217">MVKQYSVSFGSSDLVYLLISHGADVNNAKTILHFAAKSGNLNLVNWLIENKADIHAKTNSGETILHFAAESGNLNLVSLLIHNGTDINTKTDDGLTSTTLVHKI</sequence>
<dbReference type="Gene3D" id="1.25.40.20">
    <property type="entry name" value="Ankyrin repeat-containing domain"/>
    <property type="match status" value="1"/>
</dbReference>
<evidence type="ECO:0000256" key="2">
    <source>
        <dbReference type="ARBA" id="ARBA00023043"/>
    </source>
</evidence>
<reference evidence="4 5" key="1">
    <citation type="submission" date="2015-01" db="EMBL/GenBank/DDBJ databases">
        <title>Draft genome sequence of Rickettsia monacensis strain IrR/Munich.</title>
        <authorList>
            <person name="Felsheim R.F."/>
            <person name="Johnson S.L."/>
            <person name="Kurtti T.J."/>
            <person name="Munderloh U.G."/>
        </authorList>
    </citation>
    <scope>NUCLEOTIDE SEQUENCE [LARGE SCALE GENOMIC DNA]</scope>
    <source>
        <strain evidence="4 5">IrR/Munich</strain>
    </source>
</reference>
<dbReference type="Proteomes" id="UP000018149">
    <property type="component" value="Chromosome I"/>
</dbReference>
<evidence type="ECO:0000256" key="1">
    <source>
        <dbReference type="ARBA" id="ARBA00022737"/>
    </source>
</evidence>
<dbReference type="PROSITE" id="PS50297">
    <property type="entry name" value="ANK_REP_REGION"/>
    <property type="match status" value="2"/>
</dbReference>
<dbReference type="InterPro" id="IPR050663">
    <property type="entry name" value="Ankyrin-SOCS_Box"/>
</dbReference>
<evidence type="ECO:0000256" key="3">
    <source>
        <dbReference type="PROSITE-ProRule" id="PRU00023"/>
    </source>
</evidence>
<dbReference type="HOGENOM" id="CLU_000134_18_9_5"/>
<keyword evidence="4" id="KW-0808">Transferase</keyword>
<dbReference type="EC" id="2.7.1.-" evidence="4"/>
<dbReference type="InterPro" id="IPR036770">
    <property type="entry name" value="Ankyrin_rpt-contain_sf"/>
</dbReference>
<keyword evidence="5" id="KW-1185">Reference proteome</keyword>
<dbReference type="STRING" id="109232.RMONA_05505"/>
<dbReference type="PANTHER" id="PTHR24193">
    <property type="entry name" value="ANKYRIN REPEAT PROTEIN"/>
    <property type="match status" value="1"/>
</dbReference>
<dbReference type="GO" id="GO:0016740">
    <property type="term" value="F:transferase activity"/>
    <property type="evidence" value="ECO:0007669"/>
    <property type="project" value="UniProtKB-KW"/>
</dbReference>
<reference evidence="5" key="2">
    <citation type="submission" date="2015-01" db="EMBL/GenBank/DDBJ databases">
        <authorList>
            <person name="Felsheim R."/>
        </authorList>
    </citation>
    <scope>NUCLEOTIDE SEQUENCE [LARGE SCALE GENOMIC DNA]</scope>
    <source>
        <strain evidence="5">IrR/Munich</strain>
    </source>
</reference>
<dbReference type="KEGG" id="rmc:RMONA_05505"/>
<evidence type="ECO:0000313" key="5">
    <source>
        <dbReference type="Proteomes" id="UP000018149"/>
    </source>
</evidence>
<dbReference type="PRINTS" id="PR01415">
    <property type="entry name" value="ANKYRIN"/>
</dbReference>
<dbReference type="GO" id="GO:0000976">
    <property type="term" value="F:transcription cis-regulatory region binding"/>
    <property type="evidence" value="ECO:0007669"/>
    <property type="project" value="TreeGrafter"/>
</dbReference>
<protein>
    <submittedName>
        <fullName evidence="4">Ankyrin repeat protein</fullName>
        <ecNumber evidence="4">2.7.1.-</ecNumber>
    </submittedName>
</protein>
<organism evidence="4 5">
    <name type="scientific">Rickettsia monacensis</name>
    <dbReference type="NCBI Taxonomy" id="109232"/>
    <lineage>
        <taxon>Bacteria</taxon>
        <taxon>Pseudomonadati</taxon>
        <taxon>Pseudomonadota</taxon>
        <taxon>Alphaproteobacteria</taxon>
        <taxon>Rickettsiales</taxon>
        <taxon>Rickettsiaceae</taxon>
        <taxon>Rickettsieae</taxon>
        <taxon>Rickettsia</taxon>
        <taxon>spotted fever group</taxon>
    </lineage>
</organism>
<feature type="repeat" description="ANK" evidence="3">
    <location>
        <begin position="60"/>
        <end position="92"/>
    </location>
</feature>
<dbReference type="SUPFAM" id="SSF48403">
    <property type="entry name" value="Ankyrin repeat"/>
    <property type="match status" value="1"/>
</dbReference>
<keyword evidence="1" id="KW-0677">Repeat</keyword>
<dbReference type="PROSITE" id="PS50088">
    <property type="entry name" value="ANK_REPEAT"/>
    <property type="match status" value="2"/>
</dbReference>
<dbReference type="Pfam" id="PF12796">
    <property type="entry name" value="Ank_2"/>
    <property type="match status" value="1"/>
</dbReference>
<dbReference type="AlphaFoldDB" id="A0A0B7J083"/>
<accession>A0A0B7J083</accession>
<dbReference type="SMART" id="SM00248">
    <property type="entry name" value="ANK"/>
    <property type="match status" value="2"/>
</dbReference>
<dbReference type="InterPro" id="IPR002110">
    <property type="entry name" value="Ankyrin_rpt"/>
</dbReference>
<evidence type="ECO:0000313" key="4">
    <source>
        <dbReference type="EMBL" id="CEO17476.1"/>
    </source>
</evidence>
<name>A0A0B7J083_9RICK</name>
<feature type="repeat" description="ANK" evidence="3">
    <location>
        <begin position="27"/>
        <end position="59"/>
    </location>
</feature>
<dbReference type="GO" id="GO:0045944">
    <property type="term" value="P:positive regulation of transcription by RNA polymerase II"/>
    <property type="evidence" value="ECO:0007669"/>
    <property type="project" value="TreeGrafter"/>
</dbReference>
<proteinExistence type="predicted"/>
<dbReference type="PANTHER" id="PTHR24193:SF121">
    <property type="entry name" value="ADA2A-CONTAINING COMPLEX COMPONENT 3, ISOFORM D"/>
    <property type="match status" value="1"/>
</dbReference>